<feature type="domain" description="Ketoreductase" evidence="4">
    <location>
        <begin position="35"/>
        <end position="222"/>
    </location>
</feature>
<dbReference type="Proteomes" id="UP000002630">
    <property type="component" value="Linkage Group LG15"/>
</dbReference>
<evidence type="ECO:0000256" key="3">
    <source>
        <dbReference type="SAM" id="MobiDB-lite"/>
    </source>
</evidence>
<keyword evidence="6" id="KW-1185">Reference proteome</keyword>
<dbReference type="STRING" id="2880.D8LTE4"/>
<dbReference type="eggNOG" id="KOG0725">
    <property type="taxonomic scope" value="Eukaryota"/>
</dbReference>
<dbReference type="AlphaFoldDB" id="D8LTE4"/>
<dbReference type="SUPFAM" id="SSF51735">
    <property type="entry name" value="NAD(P)-binding Rossmann-fold domains"/>
    <property type="match status" value="1"/>
</dbReference>
<dbReference type="PRINTS" id="PR00080">
    <property type="entry name" value="SDRFAMILY"/>
</dbReference>
<name>D8LTE4_ECTSI</name>
<dbReference type="EMBL" id="FN649740">
    <property type="protein sequence ID" value="CBN78054.1"/>
    <property type="molecule type" value="Genomic_DNA"/>
</dbReference>
<dbReference type="InParanoid" id="D8LTE4"/>
<dbReference type="PRINTS" id="PR00081">
    <property type="entry name" value="GDHRDH"/>
</dbReference>
<evidence type="ECO:0000259" key="4">
    <source>
        <dbReference type="SMART" id="SM00822"/>
    </source>
</evidence>
<reference evidence="5 6" key="1">
    <citation type="journal article" date="2010" name="Nature">
        <title>The Ectocarpus genome and the independent evolution of multicellularity in brown algae.</title>
        <authorList>
            <person name="Cock J.M."/>
            <person name="Sterck L."/>
            <person name="Rouze P."/>
            <person name="Scornet D."/>
            <person name="Allen A.E."/>
            <person name="Amoutzias G."/>
            <person name="Anthouard V."/>
            <person name="Artiguenave F."/>
            <person name="Aury J.M."/>
            <person name="Badger J.H."/>
            <person name="Beszteri B."/>
            <person name="Billiau K."/>
            <person name="Bonnet E."/>
            <person name="Bothwell J.H."/>
            <person name="Bowler C."/>
            <person name="Boyen C."/>
            <person name="Brownlee C."/>
            <person name="Carrano C.J."/>
            <person name="Charrier B."/>
            <person name="Cho G.Y."/>
            <person name="Coelho S.M."/>
            <person name="Collen J."/>
            <person name="Corre E."/>
            <person name="Da Silva C."/>
            <person name="Delage L."/>
            <person name="Delaroque N."/>
            <person name="Dittami S.M."/>
            <person name="Doulbeau S."/>
            <person name="Elias M."/>
            <person name="Farnham G."/>
            <person name="Gachon C.M."/>
            <person name="Gschloessl B."/>
            <person name="Heesch S."/>
            <person name="Jabbari K."/>
            <person name="Jubin C."/>
            <person name="Kawai H."/>
            <person name="Kimura K."/>
            <person name="Kloareg B."/>
            <person name="Kupper F.C."/>
            <person name="Lang D."/>
            <person name="Le Bail A."/>
            <person name="Leblanc C."/>
            <person name="Lerouge P."/>
            <person name="Lohr M."/>
            <person name="Lopez P.J."/>
            <person name="Martens C."/>
            <person name="Maumus F."/>
            <person name="Michel G."/>
            <person name="Miranda-Saavedra D."/>
            <person name="Morales J."/>
            <person name="Moreau H."/>
            <person name="Motomura T."/>
            <person name="Nagasato C."/>
            <person name="Napoli C.A."/>
            <person name="Nelson D.R."/>
            <person name="Nyvall-Collen P."/>
            <person name="Peters A.F."/>
            <person name="Pommier C."/>
            <person name="Potin P."/>
            <person name="Poulain J."/>
            <person name="Quesneville H."/>
            <person name="Read B."/>
            <person name="Rensing S.A."/>
            <person name="Ritter A."/>
            <person name="Rousvoal S."/>
            <person name="Samanta M."/>
            <person name="Samson G."/>
            <person name="Schroeder D.C."/>
            <person name="Segurens B."/>
            <person name="Strittmatter M."/>
            <person name="Tonon T."/>
            <person name="Tregear J.W."/>
            <person name="Valentin K."/>
            <person name="von Dassow P."/>
            <person name="Yamagishi T."/>
            <person name="Van de Peer Y."/>
            <person name="Wincker P."/>
        </authorList>
    </citation>
    <scope>NUCLEOTIDE SEQUENCE [LARGE SCALE GENOMIC DNA]</scope>
    <source>
        <strain evidence="6">Ec32 / CCAP1310/4</strain>
    </source>
</reference>
<organism evidence="5 6">
    <name type="scientific">Ectocarpus siliculosus</name>
    <name type="common">Brown alga</name>
    <name type="synonym">Conferva siliculosa</name>
    <dbReference type="NCBI Taxonomy" id="2880"/>
    <lineage>
        <taxon>Eukaryota</taxon>
        <taxon>Sar</taxon>
        <taxon>Stramenopiles</taxon>
        <taxon>Ochrophyta</taxon>
        <taxon>PX clade</taxon>
        <taxon>Phaeophyceae</taxon>
        <taxon>Ectocarpales</taxon>
        <taxon>Ectocarpaceae</taxon>
        <taxon>Ectocarpus</taxon>
    </lineage>
</organism>
<accession>D8LTE4</accession>
<sequence length="289" mass="30718">MSAPTDPLAFPASAGPTAQKDAPPLSVPTFDVTGKMFVVTGGTQGMGLVISACIAKAGASAVTISARSQDTGEKAVAQLTEHTPSCRFFFVPADVAKEEDCSRLVSEADRLMGCIDGLVNCAAWTARATLDTTTVDVWDRMMNTNVRGPFLLVQAVSKSMRSKGRPGSIVNISSVVAHGGIPKVSTYSVSKAALNACTKMHAYELKRSRIRVNAINVGWTLTDNEHVLQRVEMGSENWIEDADKGHAMGRLLRPVDIAATVGHLLSDASAMMTGTIVDLHPEMVDNCWG</sequence>
<gene>
    <name evidence="5" type="ORF">Esi_0082_0084</name>
</gene>
<proteinExistence type="inferred from homology"/>
<dbReference type="InterPro" id="IPR057326">
    <property type="entry name" value="KR_dom"/>
</dbReference>
<evidence type="ECO:0000313" key="5">
    <source>
        <dbReference type="EMBL" id="CBN78054.1"/>
    </source>
</evidence>
<protein>
    <recommendedName>
        <fullName evidence="4">Ketoreductase domain-containing protein</fullName>
    </recommendedName>
</protein>
<dbReference type="PANTHER" id="PTHR42760">
    <property type="entry name" value="SHORT-CHAIN DEHYDROGENASES/REDUCTASES FAMILY MEMBER"/>
    <property type="match status" value="1"/>
</dbReference>
<evidence type="ECO:0000256" key="1">
    <source>
        <dbReference type="ARBA" id="ARBA00006484"/>
    </source>
</evidence>
<dbReference type="FunFam" id="3.40.50.720:FF:000084">
    <property type="entry name" value="Short-chain dehydrogenase reductase"/>
    <property type="match status" value="1"/>
</dbReference>
<dbReference type="EMBL" id="FN649056">
    <property type="protein sequence ID" value="CBN78054.1"/>
    <property type="molecule type" value="Genomic_DNA"/>
</dbReference>
<dbReference type="PANTHER" id="PTHR42760:SF133">
    <property type="entry name" value="3-OXOACYL-[ACYL-CARRIER-PROTEIN] REDUCTASE"/>
    <property type="match status" value="1"/>
</dbReference>
<evidence type="ECO:0000256" key="2">
    <source>
        <dbReference type="ARBA" id="ARBA00023002"/>
    </source>
</evidence>
<dbReference type="Pfam" id="PF13561">
    <property type="entry name" value="adh_short_C2"/>
    <property type="match status" value="1"/>
</dbReference>
<dbReference type="SMART" id="SM00822">
    <property type="entry name" value="PKS_KR"/>
    <property type="match status" value="1"/>
</dbReference>
<comment type="similarity">
    <text evidence="1">Belongs to the short-chain dehydrogenases/reductases (SDR) family.</text>
</comment>
<dbReference type="CDD" id="cd05233">
    <property type="entry name" value="SDR_c"/>
    <property type="match status" value="1"/>
</dbReference>
<dbReference type="GO" id="GO:0016616">
    <property type="term" value="F:oxidoreductase activity, acting on the CH-OH group of donors, NAD or NADP as acceptor"/>
    <property type="evidence" value="ECO:0007669"/>
    <property type="project" value="TreeGrafter"/>
</dbReference>
<dbReference type="NCBIfam" id="NF004847">
    <property type="entry name" value="PRK06198.1"/>
    <property type="match status" value="1"/>
</dbReference>
<dbReference type="Gene3D" id="3.40.50.720">
    <property type="entry name" value="NAD(P)-binding Rossmann-like Domain"/>
    <property type="match status" value="1"/>
</dbReference>
<dbReference type="InterPro" id="IPR036291">
    <property type="entry name" value="NAD(P)-bd_dom_sf"/>
</dbReference>
<dbReference type="InterPro" id="IPR002347">
    <property type="entry name" value="SDR_fam"/>
</dbReference>
<keyword evidence="2" id="KW-0560">Oxidoreductase</keyword>
<feature type="region of interest" description="Disordered" evidence="3">
    <location>
        <begin position="1"/>
        <end position="25"/>
    </location>
</feature>
<dbReference type="OMA" id="YELVHQC"/>
<dbReference type="OrthoDB" id="1393670at2759"/>
<evidence type="ECO:0000313" key="6">
    <source>
        <dbReference type="Proteomes" id="UP000002630"/>
    </source>
</evidence>